<dbReference type="PANTHER" id="PTHR30189">
    <property type="entry name" value="LPS-ASSEMBLY PROTEIN"/>
    <property type="match status" value="1"/>
</dbReference>
<evidence type="ECO:0000313" key="4">
    <source>
        <dbReference type="Proteomes" id="UP000016649"/>
    </source>
</evidence>
<dbReference type="PANTHER" id="PTHR30189:SF1">
    <property type="entry name" value="LPS-ASSEMBLY PROTEIN LPTD"/>
    <property type="match status" value="1"/>
</dbReference>
<feature type="signal peptide" evidence="2">
    <location>
        <begin position="1"/>
        <end position="23"/>
    </location>
</feature>
<organism evidence="3 4">
    <name type="scientific">Treponema lecithinolyticum ATCC 700332</name>
    <dbReference type="NCBI Taxonomy" id="1321815"/>
    <lineage>
        <taxon>Bacteria</taxon>
        <taxon>Pseudomonadati</taxon>
        <taxon>Spirochaetota</taxon>
        <taxon>Spirochaetia</taxon>
        <taxon>Spirochaetales</taxon>
        <taxon>Treponemataceae</taxon>
        <taxon>Treponema</taxon>
    </lineage>
</organism>
<evidence type="ECO:0000313" key="3">
    <source>
        <dbReference type="EMBL" id="ERJ92333.1"/>
    </source>
</evidence>
<name>A0ABN0NXN5_TRELE</name>
<proteinExistence type="predicted"/>
<sequence>MSMLRKSIVCVCILFLCAVSAFSDDKTDSEKPASEKKSASTVSIEQALKTSYVKDKEQNTEIIRFSGNVILSVIKENKKTLIRAETVNFDRKRDVLFASGDVVVERYVDGKLTETISAETVLFNTVTLEGVFTQGRAVQKQQESLKLSEGSSLIVASELFAKDRSDAVAFKKGMITFCGDENPHWKIKAHRIWLLPGNEFAFANALLYVGVVPVMYFPFFYYPKDELVFNPSFGYRPREGYFIQTTTYIMGRKPLESDDTDSKGFNFMKPSSLKKQQLDGLILRNLDSDDVMPPYFLKFMADYYTTLGSMVGIAGEFKPKTAVNNLSFNIRIGFSNTVYPVSGYTQYISYSTSKQKRNDYGWLFGAKLPFRYAGIVKTDVRTGFFSLALSLPLYSDPQFDKDFADRKENMDWIDFFLKGGFSGGGKTGDVASATQSKASSVSSYTWNISGSYVPQLPQLQPYIQTLSVSSFTSSIVFAERETPKADFENDTQWYEYSPNRRFFYPSQIKPLAFSVNFSGTLVQWPAVKKSSRTKGSEKLAAFPALRIPENLQIADDSEARKKNGGQTGSENADKNGGEADSGKQKANKQDGVSAGQDASFAAAATEGGSTEILSTEADTLFKVQTLPDIAFEKPQLRSDKPLSYKLGYSIKPDFVSLFTYSAVKADGTSIRPADFSAADPKAAEIVFKSPLDINSTLALYDSFVSVSNTFGFSPQYQTHPILSSLYSAAERDRIIVNDYSAQKLDILNTNALTVKPLLNVSLLKDSSVSWNTGVKFLRSNFIGTVSDPQWKYDGPSWDEKGMSAHNLNFTVSAKENGFSQTLSVQTNLPPLVDSYTGNLQFVFPIGSTGLETGYKKNSRYSERWYFNPLVQSSSWNLFSKHADGSANKNKLSLSERFQYNIEDKHPEKFSTALSWRGLRFAYEMAYSYSYTLNPSKGWEASKNQSFLPYSISASWNITNFELTDKRKRTAFKPSLSTIFAWNMVKPTDSYFSFNPSATLKIKDFLDVTFSAESRNGELLRYFQKGAGLSTEIPGEQNIFLDLYNSFAFWDEVKRNTSGFKIKRLSLKVEHDLHDWVLASEFKVEPRIVQQQNGKKYYDYKPYFSLSVLWKPMKGLKTVIEDEYGTFTLNPAKNTFGSGSK</sequence>
<feature type="compositionally biased region" description="Basic and acidic residues" evidence="1">
    <location>
        <begin position="571"/>
        <end position="583"/>
    </location>
</feature>
<keyword evidence="4" id="KW-1185">Reference proteome</keyword>
<dbReference type="EMBL" id="AWVH01000037">
    <property type="protein sequence ID" value="ERJ92333.1"/>
    <property type="molecule type" value="Genomic_DNA"/>
</dbReference>
<gene>
    <name evidence="3" type="ORF">HMPREF9193_01493</name>
</gene>
<feature type="region of interest" description="Disordered" evidence="1">
    <location>
        <begin position="552"/>
        <end position="594"/>
    </location>
</feature>
<dbReference type="Proteomes" id="UP000016649">
    <property type="component" value="Unassembled WGS sequence"/>
</dbReference>
<keyword evidence="2" id="KW-0732">Signal</keyword>
<evidence type="ECO:0000256" key="1">
    <source>
        <dbReference type="SAM" id="MobiDB-lite"/>
    </source>
</evidence>
<dbReference type="RefSeq" id="WP_021687695.1">
    <property type="nucleotide sequence ID" value="NZ_KI260569.1"/>
</dbReference>
<evidence type="ECO:0008006" key="5">
    <source>
        <dbReference type="Google" id="ProtNLM"/>
    </source>
</evidence>
<dbReference type="InterPro" id="IPR050218">
    <property type="entry name" value="LptD"/>
</dbReference>
<reference evidence="3 4" key="1">
    <citation type="submission" date="2013-08" db="EMBL/GenBank/DDBJ databases">
        <authorList>
            <person name="Weinstock G."/>
            <person name="Sodergren E."/>
            <person name="Wylie T."/>
            <person name="Fulton L."/>
            <person name="Fulton R."/>
            <person name="Fronick C."/>
            <person name="O'Laughlin M."/>
            <person name="Godfrey J."/>
            <person name="Miner T."/>
            <person name="Herter B."/>
            <person name="Appelbaum E."/>
            <person name="Cordes M."/>
            <person name="Lek S."/>
            <person name="Wollam A."/>
            <person name="Pepin K.H."/>
            <person name="Palsikar V.B."/>
            <person name="Mitreva M."/>
            <person name="Wilson R.K."/>
        </authorList>
    </citation>
    <scope>NUCLEOTIDE SEQUENCE [LARGE SCALE GENOMIC DNA]</scope>
    <source>
        <strain evidence="3 4">ATCC 700332</strain>
    </source>
</reference>
<comment type="caution">
    <text evidence="3">The sequence shown here is derived from an EMBL/GenBank/DDBJ whole genome shotgun (WGS) entry which is preliminary data.</text>
</comment>
<feature type="chain" id="PRO_5047199154" description="LPS-assembly protein LptD" evidence="2">
    <location>
        <begin position="24"/>
        <end position="1140"/>
    </location>
</feature>
<evidence type="ECO:0000256" key="2">
    <source>
        <dbReference type="SAM" id="SignalP"/>
    </source>
</evidence>
<protein>
    <recommendedName>
        <fullName evidence="5">LPS-assembly protein LptD</fullName>
    </recommendedName>
</protein>
<accession>A0ABN0NXN5</accession>